<dbReference type="AlphaFoldDB" id="W9ASW2"/>
<evidence type="ECO:0000313" key="2">
    <source>
        <dbReference type="EMBL" id="CDO05686.1"/>
    </source>
</evidence>
<evidence type="ECO:0000256" key="1">
    <source>
        <dbReference type="SAM" id="SignalP"/>
    </source>
</evidence>
<dbReference type="eggNOG" id="ENOG50309EK">
    <property type="taxonomic scope" value="Bacteria"/>
</dbReference>
<dbReference type="Proteomes" id="UP000028870">
    <property type="component" value="Unassembled WGS sequence"/>
</dbReference>
<proteinExistence type="predicted"/>
<feature type="chain" id="PRO_5039112772" evidence="1">
    <location>
        <begin position="26"/>
        <end position="95"/>
    </location>
</feature>
<comment type="caution">
    <text evidence="2">The sequence shown here is derived from an EMBL/GenBank/DDBJ whole genome shotgun (WGS) entry which is preliminary data.</text>
</comment>
<reference evidence="2" key="2">
    <citation type="submission" date="2014-03" db="EMBL/GenBank/DDBJ databases">
        <authorList>
            <person name="Urmite Genomes"/>
        </authorList>
    </citation>
    <scope>NUCLEOTIDE SEQUENCE</scope>
    <source>
        <strain evidence="2">DSM 44829</strain>
    </source>
</reference>
<organism evidence="2 3">
    <name type="scientific">Mycolicibacterium cosmeticum</name>
    <dbReference type="NCBI Taxonomy" id="258533"/>
    <lineage>
        <taxon>Bacteria</taxon>
        <taxon>Bacillati</taxon>
        <taxon>Actinomycetota</taxon>
        <taxon>Actinomycetes</taxon>
        <taxon>Mycobacteriales</taxon>
        <taxon>Mycobacteriaceae</taxon>
        <taxon>Mycolicibacterium</taxon>
    </lineage>
</organism>
<dbReference type="Pfam" id="PF23710">
    <property type="entry name" value="DUF7155"/>
    <property type="match status" value="1"/>
</dbReference>
<dbReference type="STRING" id="258533.BN977_00462"/>
<sequence>MNISARRLVLVGAFAVATAAAPVVALSAAGSQSSVQAQPPCLAWFGNKEDGKCLSYSNSGGGGGAGFSSPGISVGSNGVNSGPLFPGQTWNVPVG</sequence>
<name>W9ASW2_MYCCO</name>
<feature type="signal peptide" evidence="1">
    <location>
        <begin position="1"/>
        <end position="25"/>
    </location>
</feature>
<keyword evidence="3" id="KW-1185">Reference proteome</keyword>
<keyword evidence="1" id="KW-0732">Signal</keyword>
<reference evidence="2" key="1">
    <citation type="submission" date="2014-03" db="EMBL/GenBank/DDBJ databases">
        <title>Draft Genome Sequence of Mycobacterium cosmeticum DSM 44829.</title>
        <authorList>
            <person name="Croce O."/>
            <person name="Robert C."/>
            <person name="Raoult D."/>
            <person name="Drancourt M."/>
        </authorList>
    </citation>
    <scope>NUCLEOTIDE SEQUENCE [LARGE SCALE GENOMIC DNA]</scope>
    <source>
        <strain evidence="2">DSM 44829</strain>
    </source>
</reference>
<dbReference type="InterPro" id="IPR055579">
    <property type="entry name" value="DUF7155"/>
</dbReference>
<dbReference type="RefSeq" id="WP_227456293.1">
    <property type="nucleotide sequence ID" value="NZ_CCBB010000001.1"/>
</dbReference>
<accession>W9ASW2</accession>
<gene>
    <name evidence="2" type="ORF">BN977_00462</name>
</gene>
<protein>
    <submittedName>
        <fullName evidence="2">Uncharacterized protein</fullName>
    </submittedName>
</protein>
<dbReference type="EMBL" id="CCBB010000001">
    <property type="protein sequence ID" value="CDO05686.1"/>
    <property type="molecule type" value="Genomic_DNA"/>
</dbReference>
<evidence type="ECO:0000313" key="3">
    <source>
        <dbReference type="Proteomes" id="UP000028870"/>
    </source>
</evidence>